<dbReference type="RefSeq" id="WP_018709177.1">
    <property type="nucleotide sequence ID" value="NZ_BOQT01000024.1"/>
</dbReference>
<sequence>MLTDDYKLTIVKADKIDKDIDVRNQMAEIFADGFAQWLGYFSRDNRILSKAFAHMFVLDQFYVAMVDNKVAGMTACTDGSRLSVQLNKNELRKHLGFVKGSMAGIFLKKEFEAPYENFPSNTGSIEFVGTASDFRGKGIASQIIQYIIQNTPYHDYLIEEVADTNIPAMRLYGKLGFEEYKRKPIPVKIAKKNGINNLLSLRYTKNRISC</sequence>
<evidence type="ECO:0000313" key="3">
    <source>
        <dbReference type="Proteomes" id="UP000680279"/>
    </source>
</evidence>
<dbReference type="InterPro" id="IPR016181">
    <property type="entry name" value="Acyl_CoA_acyltransferase"/>
</dbReference>
<dbReference type="Pfam" id="PF00583">
    <property type="entry name" value="Acetyltransf_1"/>
    <property type="match status" value="1"/>
</dbReference>
<evidence type="ECO:0000313" key="2">
    <source>
        <dbReference type="EMBL" id="GIN22995.1"/>
    </source>
</evidence>
<dbReference type="Proteomes" id="UP000680279">
    <property type="component" value="Unassembled WGS sequence"/>
</dbReference>
<comment type="caution">
    <text evidence="2">The sequence shown here is derived from an EMBL/GenBank/DDBJ whole genome shotgun (WGS) entry which is preliminary data.</text>
</comment>
<dbReference type="SUPFAM" id="SSF55729">
    <property type="entry name" value="Acyl-CoA N-acyltransferases (Nat)"/>
    <property type="match status" value="1"/>
</dbReference>
<name>A0ABQ4KCU2_9BACI</name>
<keyword evidence="3" id="KW-1185">Reference proteome</keyword>
<accession>A0ABQ4KCU2</accession>
<proteinExistence type="predicted"/>
<gene>
    <name evidence="2" type="ORF">J1TS3_41290</name>
</gene>
<dbReference type="Gene3D" id="3.40.630.30">
    <property type="match status" value="1"/>
</dbReference>
<dbReference type="InterPro" id="IPR000182">
    <property type="entry name" value="GNAT_dom"/>
</dbReference>
<evidence type="ECO:0000259" key="1">
    <source>
        <dbReference type="PROSITE" id="PS51186"/>
    </source>
</evidence>
<organism evidence="2 3">
    <name type="scientific">Siminovitchia fordii</name>
    <dbReference type="NCBI Taxonomy" id="254759"/>
    <lineage>
        <taxon>Bacteria</taxon>
        <taxon>Bacillati</taxon>
        <taxon>Bacillota</taxon>
        <taxon>Bacilli</taxon>
        <taxon>Bacillales</taxon>
        <taxon>Bacillaceae</taxon>
        <taxon>Siminovitchia</taxon>
    </lineage>
</organism>
<dbReference type="CDD" id="cd04301">
    <property type="entry name" value="NAT_SF"/>
    <property type="match status" value="1"/>
</dbReference>
<protein>
    <recommendedName>
        <fullName evidence="1">N-acetyltransferase domain-containing protein</fullName>
    </recommendedName>
</protein>
<dbReference type="PROSITE" id="PS51186">
    <property type="entry name" value="GNAT"/>
    <property type="match status" value="1"/>
</dbReference>
<feature type="domain" description="N-acetyltransferase" evidence="1">
    <location>
        <begin position="20"/>
        <end position="208"/>
    </location>
</feature>
<dbReference type="EMBL" id="BOQT01000024">
    <property type="protein sequence ID" value="GIN22995.1"/>
    <property type="molecule type" value="Genomic_DNA"/>
</dbReference>
<reference evidence="2 3" key="1">
    <citation type="submission" date="2021-03" db="EMBL/GenBank/DDBJ databases">
        <title>Antimicrobial resistance genes in bacteria isolated from Japanese honey, and their potential for conferring macrolide and lincosamide resistance in the American foulbrood pathogen Paenibacillus larvae.</title>
        <authorList>
            <person name="Okamoto M."/>
            <person name="Kumagai M."/>
            <person name="Kanamori H."/>
            <person name="Takamatsu D."/>
        </authorList>
    </citation>
    <scope>NUCLEOTIDE SEQUENCE [LARGE SCALE GENOMIC DNA]</scope>
    <source>
        <strain evidence="2 3">J1TS3</strain>
    </source>
</reference>